<name>A0A1F4TP38_UNCSA</name>
<dbReference type="EMBL" id="MEUI01000015">
    <property type="protein sequence ID" value="OGC34471.1"/>
    <property type="molecule type" value="Genomic_DNA"/>
</dbReference>
<sequence length="786" mass="88423">MALLPQLGAKAKDFYLQTRRDGFARANHGLRPPVTNGRKKVLHAGHFVYGLGARAFDALTHFGDKDSITHHLQTDEVVVGQAVGVGGVSAAAQFNLGISQMVMSGTGGPARTDDTPLPNVLPLEQEIYDIIRARPCNFYSFSDIKEAYSRRYERPLGDAGTARRAIEGLRIRGRIQVNEQGAIRVFDQIGRIREVFDGASTEVTEIGIKNLSLHQLFAIIFKHYRGAGLGEMDMYLYNEPTGELLRIGDSTSHYRSNYEAWAPSNGIFETIISGGTYNHYALGPNQQAGEVVFFENVPKQVDKYPAGSVSRKNVSKYQEFYYRPRQIRFSSLQDESGNRVMAVKRQCWEREGSHQRAREFYCPDQYRKVIDQNFATLDQWIASQIGEVLSIAKTRTGDHGLTLRSLWDAEDLRLRGRAEGPRLIGIDGEIIPPAGHDLEKTWLLDNDPAEEQARITSAVRLKSDELWYGKTEIRVIHLPYERGKLDTVRGALVKVYMKTVMSIYRQLEEYKDLTDEELMEALLLDDIEDVLHKTLDARYLCVLITGGTRGEDGCLHGGQISGFVSGRVQDAVQDRGTYVGQVFKVPVAMVTEAASERGLLTRVTVDLLTREMHRLPISQRERGFPVFAWSQSGRVIGPMLELRHFWMPGVGLKPSRGAEATVRYFSRPEADGRVLDDNLIARGAYKRPIRVAALENFQLRKKGPIAAIRRFFRGMLYGLLKMTHLNNIIGMRQSRYSKIDDLLAGRDVDGVQLAPEDALPVFGWCTWTGLQRMSLVIDKKKTKAPV</sequence>
<dbReference type="Proteomes" id="UP000177309">
    <property type="component" value="Unassembled WGS sequence"/>
</dbReference>
<organism evidence="1 2">
    <name type="scientific">candidate division WOR-1 bacterium RIFOXYC2_FULL_41_25</name>
    <dbReference type="NCBI Taxonomy" id="1802586"/>
    <lineage>
        <taxon>Bacteria</taxon>
        <taxon>Bacillati</taxon>
        <taxon>Saganbacteria</taxon>
    </lineage>
</organism>
<dbReference type="AlphaFoldDB" id="A0A1F4TP38"/>
<comment type="caution">
    <text evidence="1">The sequence shown here is derived from an EMBL/GenBank/DDBJ whole genome shotgun (WGS) entry which is preliminary data.</text>
</comment>
<reference evidence="1 2" key="1">
    <citation type="journal article" date="2016" name="Nat. Commun.">
        <title>Thousands of microbial genomes shed light on interconnected biogeochemical processes in an aquifer system.</title>
        <authorList>
            <person name="Anantharaman K."/>
            <person name="Brown C.T."/>
            <person name="Hug L.A."/>
            <person name="Sharon I."/>
            <person name="Castelle C.J."/>
            <person name="Probst A.J."/>
            <person name="Thomas B.C."/>
            <person name="Singh A."/>
            <person name="Wilkins M.J."/>
            <person name="Karaoz U."/>
            <person name="Brodie E.L."/>
            <person name="Williams K.H."/>
            <person name="Hubbard S.S."/>
            <person name="Banfield J.F."/>
        </authorList>
    </citation>
    <scope>NUCLEOTIDE SEQUENCE [LARGE SCALE GENOMIC DNA]</scope>
</reference>
<accession>A0A1F4TP38</accession>
<gene>
    <name evidence="1" type="ORF">A2462_04190</name>
</gene>
<evidence type="ECO:0000313" key="2">
    <source>
        <dbReference type="Proteomes" id="UP000177309"/>
    </source>
</evidence>
<evidence type="ECO:0000313" key="1">
    <source>
        <dbReference type="EMBL" id="OGC34471.1"/>
    </source>
</evidence>
<protein>
    <submittedName>
        <fullName evidence="1">Uncharacterized protein</fullName>
    </submittedName>
</protein>
<proteinExistence type="predicted"/>